<dbReference type="STRING" id="28066.RF819_02550"/>
<comment type="caution">
    <text evidence="1">The sequence shown here is derived from an EMBL/GenBank/DDBJ whole genome shotgun (WGS) entry which is preliminary data.</text>
</comment>
<name>A0A1T1ANM1_RHOFE</name>
<dbReference type="Proteomes" id="UP000190750">
    <property type="component" value="Unassembled WGS sequence"/>
</dbReference>
<protein>
    <submittedName>
        <fullName evidence="1">Uncharacterized protein</fullName>
    </submittedName>
</protein>
<gene>
    <name evidence="1" type="ORF">RF819_02550</name>
</gene>
<dbReference type="EMBL" id="MTJN01000002">
    <property type="protein sequence ID" value="OOV05730.1"/>
    <property type="molecule type" value="Genomic_DNA"/>
</dbReference>
<proteinExistence type="predicted"/>
<accession>A0A1T1ANM1</accession>
<sequence>MSTKIRTNHDQKSQVTVVKDAAVRTLVMCSADMWEQKRANQRQDIEGLKAGTVSSNEVNWFAGGVARRAKLIGSIF</sequence>
<reference evidence="1 2" key="1">
    <citation type="submission" date="2017-01" db="EMBL/GenBank/DDBJ databases">
        <title>Genome sequencing of Rhodoferax fermentans JCM 7819.</title>
        <authorList>
            <person name="Kim Y.J."/>
            <person name="Farh M.E.-A."/>
            <person name="Yang D.-C."/>
        </authorList>
    </citation>
    <scope>NUCLEOTIDE SEQUENCE [LARGE SCALE GENOMIC DNA]</scope>
    <source>
        <strain evidence="1 2">JCM 7819</strain>
    </source>
</reference>
<evidence type="ECO:0000313" key="1">
    <source>
        <dbReference type="EMBL" id="OOV05730.1"/>
    </source>
</evidence>
<organism evidence="1 2">
    <name type="scientific">Rhodoferax fermentans</name>
    <dbReference type="NCBI Taxonomy" id="28066"/>
    <lineage>
        <taxon>Bacteria</taxon>
        <taxon>Pseudomonadati</taxon>
        <taxon>Pseudomonadota</taxon>
        <taxon>Betaproteobacteria</taxon>
        <taxon>Burkholderiales</taxon>
        <taxon>Comamonadaceae</taxon>
        <taxon>Rhodoferax</taxon>
    </lineage>
</organism>
<dbReference type="AlphaFoldDB" id="A0A1T1ANM1"/>
<dbReference type="RefSeq" id="WP_078363512.1">
    <property type="nucleotide sequence ID" value="NZ_MTJN01000002.1"/>
</dbReference>
<keyword evidence="2" id="KW-1185">Reference proteome</keyword>
<dbReference type="OrthoDB" id="5422561at2"/>
<evidence type="ECO:0000313" key="2">
    <source>
        <dbReference type="Proteomes" id="UP000190750"/>
    </source>
</evidence>